<dbReference type="Proteomes" id="UP001280121">
    <property type="component" value="Unassembled WGS sequence"/>
</dbReference>
<keyword evidence="3" id="KW-0238">DNA-binding</keyword>
<keyword evidence="5" id="KW-0539">Nucleus</keyword>
<dbReference type="AlphaFoldDB" id="A0AAE0CUL3"/>
<protein>
    <recommendedName>
        <fullName evidence="7">BZIP domain-containing protein</fullName>
    </recommendedName>
</protein>
<keyword evidence="2" id="KW-0805">Transcription regulation</keyword>
<evidence type="ECO:0000259" key="7">
    <source>
        <dbReference type="PROSITE" id="PS50217"/>
    </source>
</evidence>
<keyword evidence="4" id="KW-0804">Transcription</keyword>
<dbReference type="PANTHER" id="PTHR46324">
    <property type="entry name" value="BASIC LEUCINE ZIPPER 43-RELATED"/>
    <property type="match status" value="1"/>
</dbReference>
<comment type="subcellular location">
    <subcellularLocation>
        <location evidence="1">Nucleus</location>
    </subcellularLocation>
</comment>
<dbReference type="InterPro" id="IPR046347">
    <property type="entry name" value="bZIP_sf"/>
</dbReference>
<dbReference type="PROSITE" id="PS00036">
    <property type="entry name" value="BZIP_BASIC"/>
    <property type="match status" value="1"/>
</dbReference>
<evidence type="ECO:0000313" key="8">
    <source>
        <dbReference type="EMBL" id="KAK2663478.1"/>
    </source>
</evidence>
<dbReference type="InterPro" id="IPR044521">
    <property type="entry name" value="AtbZIP8/43"/>
</dbReference>
<evidence type="ECO:0000256" key="3">
    <source>
        <dbReference type="ARBA" id="ARBA00023125"/>
    </source>
</evidence>
<dbReference type="EMBL" id="JANJYI010000001">
    <property type="protein sequence ID" value="KAK2663478.1"/>
    <property type="molecule type" value="Genomic_DNA"/>
</dbReference>
<evidence type="ECO:0000256" key="1">
    <source>
        <dbReference type="ARBA" id="ARBA00004123"/>
    </source>
</evidence>
<dbReference type="PROSITE" id="PS50217">
    <property type="entry name" value="BZIP"/>
    <property type="match status" value="1"/>
</dbReference>
<sequence length="225" mass="25829">MLSLSLLLSLSSTDYHLNITQAMMEVDDLKEQHHHSNTVPNLLPTYKTQSSSTLLTNFEPLELANPSQIQEWNTNCHNRFLPNPQFHVPFNIFSPNSTSLSNGCSTLDEERVNRLNIIHEKRMKRVISNRESARRSRLRKKKLVEELQFQVNQVQTLNHQLSEKVIRLLESNHQILQENANLKEKVSSLQIVLTDLLSPLRGLDEVTGDVNRPRAEPSSTQSIHP</sequence>
<evidence type="ECO:0000256" key="2">
    <source>
        <dbReference type="ARBA" id="ARBA00023015"/>
    </source>
</evidence>
<dbReference type="SMART" id="SM00338">
    <property type="entry name" value="BRLZ"/>
    <property type="match status" value="1"/>
</dbReference>
<accession>A0AAE0CUL3</accession>
<evidence type="ECO:0000256" key="6">
    <source>
        <dbReference type="SAM" id="MobiDB-lite"/>
    </source>
</evidence>
<dbReference type="CDD" id="cd14702">
    <property type="entry name" value="bZIP_plant_GBF1"/>
    <property type="match status" value="1"/>
</dbReference>
<comment type="caution">
    <text evidence="8">The sequence shown here is derived from an EMBL/GenBank/DDBJ whole genome shotgun (WGS) entry which is preliminary data.</text>
</comment>
<evidence type="ECO:0000313" key="9">
    <source>
        <dbReference type="Proteomes" id="UP001280121"/>
    </source>
</evidence>
<dbReference type="SUPFAM" id="SSF57959">
    <property type="entry name" value="Leucine zipper domain"/>
    <property type="match status" value="1"/>
</dbReference>
<dbReference type="GO" id="GO:0005634">
    <property type="term" value="C:nucleus"/>
    <property type="evidence" value="ECO:0007669"/>
    <property type="project" value="UniProtKB-SubCell"/>
</dbReference>
<gene>
    <name evidence="8" type="ORF">Ddye_002052</name>
</gene>
<dbReference type="Pfam" id="PF00170">
    <property type="entry name" value="bZIP_1"/>
    <property type="match status" value="1"/>
</dbReference>
<organism evidence="8 9">
    <name type="scientific">Dipteronia dyeriana</name>
    <dbReference type="NCBI Taxonomy" id="168575"/>
    <lineage>
        <taxon>Eukaryota</taxon>
        <taxon>Viridiplantae</taxon>
        <taxon>Streptophyta</taxon>
        <taxon>Embryophyta</taxon>
        <taxon>Tracheophyta</taxon>
        <taxon>Spermatophyta</taxon>
        <taxon>Magnoliopsida</taxon>
        <taxon>eudicotyledons</taxon>
        <taxon>Gunneridae</taxon>
        <taxon>Pentapetalae</taxon>
        <taxon>rosids</taxon>
        <taxon>malvids</taxon>
        <taxon>Sapindales</taxon>
        <taxon>Sapindaceae</taxon>
        <taxon>Hippocastanoideae</taxon>
        <taxon>Acereae</taxon>
        <taxon>Dipteronia</taxon>
    </lineage>
</organism>
<proteinExistence type="predicted"/>
<dbReference type="GO" id="GO:0046983">
    <property type="term" value="F:protein dimerization activity"/>
    <property type="evidence" value="ECO:0007669"/>
    <property type="project" value="UniProtKB-ARBA"/>
</dbReference>
<feature type="region of interest" description="Disordered" evidence="6">
    <location>
        <begin position="205"/>
        <end position="225"/>
    </location>
</feature>
<evidence type="ECO:0000256" key="5">
    <source>
        <dbReference type="ARBA" id="ARBA00023242"/>
    </source>
</evidence>
<dbReference type="PANTHER" id="PTHR46324:SF7">
    <property type="entry name" value="BASIC LEUCINE-ZIPPER 75"/>
    <property type="match status" value="1"/>
</dbReference>
<dbReference type="GO" id="GO:0003700">
    <property type="term" value="F:DNA-binding transcription factor activity"/>
    <property type="evidence" value="ECO:0007669"/>
    <property type="project" value="InterPro"/>
</dbReference>
<dbReference type="Gene3D" id="1.20.5.170">
    <property type="match status" value="1"/>
</dbReference>
<feature type="domain" description="BZIP" evidence="7">
    <location>
        <begin position="119"/>
        <end position="182"/>
    </location>
</feature>
<dbReference type="FunFam" id="1.20.5.170:FF:000020">
    <property type="entry name" value="BZIP transcription factor"/>
    <property type="match status" value="1"/>
</dbReference>
<dbReference type="InterPro" id="IPR045314">
    <property type="entry name" value="bZIP_plant_GBF1"/>
</dbReference>
<evidence type="ECO:0000256" key="4">
    <source>
        <dbReference type="ARBA" id="ARBA00023163"/>
    </source>
</evidence>
<dbReference type="GO" id="GO:0003677">
    <property type="term" value="F:DNA binding"/>
    <property type="evidence" value="ECO:0007669"/>
    <property type="project" value="UniProtKB-KW"/>
</dbReference>
<dbReference type="InterPro" id="IPR004827">
    <property type="entry name" value="bZIP"/>
</dbReference>
<reference evidence="8" key="1">
    <citation type="journal article" date="2023" name="Plant J.">
        <title>Genome sequences and population genomics provide insights into the demographic history, inbreeding, and mutation load of two 'living fossil' tree species of Dipteronia.</title>
        <authorList>
            <person name="Feng Y."/>
            <person name="Comes H.P."/>
            <person name="Chen J."/>
            <person name="Zhu S."/>
            <person name="Lu R."/>
            <person name="Zhang X."/>
            <person name="Li P."/>
            <person name="Qiu J."/>
            <person name="Olsen K.M."/>
            <person name="Qiu Y."/>
        </authorList>
    </citation>
    <scope>NUCLEOTIDE SEQUENCE</scope>
    <source>
        <strain evidence="8">KIB01</strain>
    </source>
</reference>
<name>A0AAE0CUL3_9ROSI</name>
<keyword evidence="9" id="KW-1185">Reference proteome</keyword>